<evidence type="ECO:0000313" key="8">
    <source>
        <dbReference type="EMBL" id="QCI67385.1"/>
    </source>
</evidence>
<name>A0A4D7B8Z0_9HYPH</name>
<evidence type="ECO:0000256" key="2">
    <source>
        <dbReference type="ARBA" id="ARBA00022729"/>
    </source>
</evidence>
<organism evidence="8 9">
    <name type="scientific">Phreatobacter stygius</name>
    <dbReference type="NCBI Taxonomy" id="1940610"/>
    <lineage>
        <taxon>Bacteria</taxon>
        <taxon>Pseudomonadati</taxon>
        <taxon>Pseudomonadota</taxon>
        <taxon>Alphaproteobacteria</taxon>
        <taxon>Hyphomicrobiales</taxon>
        <taxon>Phreatobacteraceae</taxon>
        <taxon>Phreatobacter</taxon>
    </lineage>
</organism>
<evidence type="ECO:0000256" key="1">
    <source>
        <dbReference type="ARBA" id="ARBA00004442"/>
    </source>
</evidence>
<dbReference type="KEGG" id="pstg:E8M01_26065"/>
<dbReference type="Proteomes" id="UP000298781">
    <property type="component" value="Chromosome"/>
</dbReference>
<feature type="signal peptide" evidence="6">
    <location>
        <begin position="1"/>
        <end position="32"/>
    </location>
</feature>
<dbReference type="PANTHER" id="PTHR34001:SF3">
    <property type="entry name" value="BLL7405 PROTEIN"/>
    <property type="match status" value="1"/>
</dbReference>
<feature type="chain" id="PRO_5020762294" evidence="6">
    <location>
        <begin position="33"/>
        <end position="558"/>
    </location>
</feature>
<accession>A0A4D7B8Z0</accession>
<dbReference type="GO" id="GO:0009279">
    <property type="term" value="C:cell outer membrane"/>
    <property type="evidence" value="ECO:0007669"/>
    <property type="project" value="UniProtKB-SubCell"/>
</dbReference>
<dbReference type="Gene3D" id="2.40.128.90">
    <property type="entry name" value="OMPT-like"/>
    <property type="match status" value="1"/>
</dbReference>
<evidence type="ECO:0000259" key="7">
    <source>
        <dbReference type="Pfam" id="PF13505"/>
    </source>
</evidence>
<dbReference type="SUPFAM" id="SSF56925">
    <property type="entry name" value="OMPA-like"/>
    <property type="match status" value="1"/>
</dbReference>
<dbReference type="InterPro" id="IPR051692">
    <property type="entry name" value="OMP-like"/>
</dbReference>
<dbReference type="InterPro" id="IPR011250">
    <property type="entry name" value="OMP/PagP_B-barrel"/>
</dbReference>
<dbReference type="PANTHER" id="PTHR34001">
    <property type="entry name" value="BLL7405 PROTEIN"/>
    <property type="match status" value="1"/>
</dbReference>
<dbReference type="Pfam" id="PF13505">
    <property type="entry name" value="OMP_b-brl"/>
    <property type="match status" value="1"/>
</dbReference>
<comment type="subcellular location">
    <subcellularLocation>
        <location evidence="1">Cell outer membrane</location>
    </subcellularLocation>
</comment>
<feature type="domain" description="Outer membrane protein beta-barrel" evidence="7">
    <location>
        <begin position="41"/>
        <end position="260"/>
    </location>
</feature>
<dbReference type="InterPro" id="IPR027385">
    <property type="entry name" value="Beta-barrel_OMP"/>
</dbReference>
<dbReference type="AlphaFoldDB" id="A0A4D7B8Z0"/>
<keyword evidence="4" id="KW-0998">Cell outer membrane</keyword>
<protein>
    <submittedName>
        <fullName evidence="8">Porin family protein</fullName>
    </submittedName>
</protein>
<dbReference type="InterPro" id="IPR053724">
    <property type="entry name" value="OMP_A26_sf"/>
</dbReference>
<dbReference type="InterPro" id="IPR020080">
    <property type="entry name" value="OM_adhesin/peptidase_omptin"/>
</dbReference>
<keyword evidence="2 6" id="KW-0732">Signal</keyword>
<gene>
    <name evidence="8" type="ORF">E8M01_26065</name>
</gene>
<reference evidence="8 9" key="1">
    <citation type="submission" date="2019-04" db="EMBL/GenBank/DDBJ databases">
        <title>Phreatobacter aquaticus sp. nov.</title>
        <authorList>
            <person name="Choi A."/>
        </authorList>
    </citation>
    <scope>NUCLEOTIDE SEQUENCE [LARGE SCALE GENOMIC DNA]</scope>
    <source>
        <strain evidence="8 9">KCTC 52518</strain>
    </source>
</reference>
<evidence type="ECO:0000313" key="9">
    <source>
        <dbReference type="Proteomes" id="UP000298781"/>
    </source>
</evidence>
<dbReference type="GO" id="GO:0004190">
    <property type="term" value="F:aspartic-type endopeptidase activity"/>
    <property type="evidence" value="ECO:0007669"/>
    <property type="project" value="InterPro"/>
</dbReference>
<evidence type="ECO:0000256" key="4">
    <source>
        <dbReference type="ARBA" id="ARBA00023237"/>
    </source>
</evidence>
<evidence type="ECO:0000256" key="5">
    <source>
        <dbReference type="ARBA" id="ARBA00038306"/>
    </source>
</evidence>
<keyword evidence="3" id="KW-0472">Membrane</keyword>
<sequence>MIIAGTCVRYSRLAALCLVTLGTTLASLRAHASDLELQPLAAPTSWTGPYLGIHLGGMFSQGRSAVDGFPSGYWSGWEPALPAGYAARSSGFIGGGQLGTNVQFGSFVVGAEQDFSFTTGTAAAGASGVDADGYPFVAAHRQRLDWFGTTRVRFGVTPTDRLLVYLTGGLAYGRVTSSQSLTYPGTAYSGSDRDLRVGWAAGAGIEYVLTDRLSARLEYLHYNLGATTVVGFRSAPSWRQTHAQLGLAGHIVRAGLNYRFGPAAAAGTAAPQSDFTVETGLRTWYSTGSTRNDLHIYDRSDLGSRLAYGGLSGLAAETFFRIDHTPSGWFIKGFAGTGKLGSGQLKDEDFPPFQNPYSATLSDQRNGHLGYVSADIGYTFLRGSNYRLGGFVGYHYYAERTNGMGCVSIALDWCTPPNDLGRTVQMISQKSQWHSLRLGLTGDVMLTDRLTLTAEAAWLAYTALSGTDSHWLRIDQVDFTGPTPQDGTGHSGIQLEAILSYQVTRAFSVGFGARYWRMATTGHARFERSTPDFDRAGSQPLDVMTERYGGFVQAAARF</sequence>
<comment type="similarity">
    <text evidence="5">Belongs to the Omp25/RopB family.</text>
</comment>
<dbReference type="EMBL" id="CP039690">
    <property type="protein sequence ID" value="QCI67385.1"/>
    <property type="molecule type" value="Genomic_DNA"/>
</dbReference>
<proteinExistence type="inferred from homology"/>
<dbReference type="Gene3D" id="2.40.160.20">
    <property type="match status" value="1"/>
</dbReference>
<keyword evidence="9" id="KW-1185">Reference proteome</keyword>
<dbReference type="OrthoDB" id="7591823at2"/>
<evidence type="ECO:0000256" key="6">
    <source>
        <dbReference type="SAM" id="SignalP"/>
    </source>
</evidence>
<dbReference type="SUPFAM" id="SSF69917">
    <property type="entry name" value="OMPT-like"/>
    <property type="match status" value="1"/>
</dbReference>
<evidence type="ECO:0000256" key="3">
    <source>
        <dbReference type="ARBA" id="ARBA00023136"/>
    </source>
</evidence>